<proteinExistence type="predicted"/>
<feature type="transmembrane region" description="Helical" evidence="1">
    <location>
        <begin position="97"/>
        <end position="117"/>
    </location>
</feature>
<evidence type="ECO:0000313" key="3">
    <source>
        <dbReference type="Proteomes" id="UP000294360"/>
    </source>
</evidence>
<accession>A0A4U8YZ95</accession>
<evidence type="ECO:0008006" key="4">
    <source>
        <dbReference type="Google" id="ProtNLM"/>
    </source>
</evidence>
<feature type="transmembrane region" description="Helical" evidence="1">
    <location>
        <begin position="15"/>
        <end position="34"/>
    </location>
</feature>
<dbReference type="Proteomes" id="UP000294360">
    <property type="component" value="Chromosome"/>
</dbReference>
<feature type="transmembrane region" description="Helical" evidence="1">
    <location>
        <begin position="200"/>
        <end position="218"/>
    </location>
</feature>
<feature type="transmembrane region" description="Helical" evidence="1">
    <location>
        <begin position="405"/>
        <end position="425"/>
    </location>
</feature>
<dbReference type="RefSeq" id="WP_134488308.1">
    <property type="nucleotide sequence ID" value="NZ_LR536450.1"/>
</dbReference>
<feature type="transmembrane region" description="Helical" evidence="1">
    <location>
        <begin position="40"/>
        <end position="58"/>
    </location>
</feature>
<reference evidence="2 3" key="1">
    <citation type="submission" date="2019-03" db="EMBL/GenBank/DDBJ databases">
        <authorList>
            <person name="Kox A.R. M."/>
        </authorList>
    </citation>
    <scope>NUCLEOTIDE SEQUENCE [LARGE SCALE GENOMIC DNA]</scope>
    <source>
        <strain evidence="2">MTUNDRAET4 annotated genome</strain>
    </source>
</reference>
<feature type="transmembrane region" description="Helical" evidence="1">
    <location>
        <begin position="65"/>
        <end position="85"/>
    </location>
</feature>
<dbReference type="KEGG" id="mtun:MTUNDRAET4_1452"/>
<evidence type="ECO:0000256" key="1">
    <source>
        <dbReference type="SAM" id="Phobius"/>
    </source>
</evidence>
<evidence type="ECO:0000313" key="2">
    <source>
        <dbReference type="EMBL" id="VFU08345.1"/>
    </source>
</evidence>
<feature type="transmembrane region" description="Helical" evidence="1">
    <location>
        <begin position="460"/>
        <end position="479"/>
    </location>
</feature>
<feature type="transmembrane region" description="Helical" evidence="1">
    <location>
        <begin position="248"/>
        <end position="267"/>
    </location>
</feature>
<protein>
    <recommendedName>
        <fullName evidence="4">Oligosaccharide repeat unit polymerase</fullName>
    </recommendedName>
</protein>
<gene>
    <name evidence="2" type="ORF">MTUNDRAET4_1452</name>
</gene>
<sequence length="497" mass="54911">MANYIGSIDLKSTRVPIAIPLGVTCVFEFIQLYLGADPLIVFMSAAGITITFIPLYIYGRDLYAMFSILFSIRYIGAALVIKTLYGQPLQSNLLDPTASYAWALLLMAITTTVILAARHFDPGKTLFPFPNDPKSLRRLALICFVIGTISYAIVGATDSNGTASAGVLFIVVSSLASLSNLGLIAEAAYAIEKSGRRTLFSPRLLAMLAATLLIVIALNARGAFLNGVIAIVVIAFIYRVIHFRYIVIGALFLAFFMYFLSPMTLYLRMQRMPKLQFIQLALDTAVKATFDSNFRKTIYDTAKYTALEDIKDEPPYDYYGDRSNVGNRLSFIGLLDAVYSGTKTRALIGSTAIKRSLSDIMPGFLGYVKEDANLGDWMGWQVGILQPPYITYINFGLPMEGLATLGWPGFIAYPIIFILPVLLAFARISSFRMPLPLSIYLFTILQTGMIEWLSNGFMVALTREIPVLLVALTGIYFVFFRHSTRRHPLAIASSTPS</sequence>
<feature type="transmembrane region" description="Helical" evidence="1">
    <location>
        <begin position="163"/>
        <end position="188"/>
    </location>
</feature>
<feature type="transmembrane region" description="Helical" evidence="1">
    <location>
        <begin position="437"/>
        <end position="454"/>
    </location>
</feature>
<name>A0A4U8YZ95_METTU</name>
<dbReference type="OrthoDB" id="8440046at2"/>
<feature type="transmembrane region" description="Helical" evidence="1">
    <location>
        <begin position="138"/>
        <end position="157"/>
    </location>
</feature>
<keyword evidence="1" id="KW-0812">Transmembrane</keyword>
<dbReference type="AlphaFoldDB" id="A0A4U8YZ95"/>
<dbReference type="EMBL" id="LR536450">
    <property type="protein sequence ID" value="VFU08345.1"/>
    <property type="molecule type" value="Genomic_DNA"/>
</dbReference>
<keyword evidence="1" id="KW-1133">Transmembrane helix</keyword>
<keyword evidence="1" id="KW-0472">Membrane</keyword>
<organism evidence="2 3">
    <name type="scientific">Methylocella tundrae</name>
    <dbReference type="NCBI Taxonomy" id="227605"/>
    <lineage>
        <taxon>Bacteria</taxon>
        <taxon>Pseudomonadati</taxon>
        <taxon>Pseudomonadota</taxon>
        <taxon>Alphaproteobacteria</taxon>
        <taxon>Hyphomicrobiales</taxon>
        <taxon>Beijerinckiaceae</taxon>
        <taxon>Methylocella</taxon>
    </lineage>
</organism>